<evidence type="ECO:0000313" key="2">
    <source>
        <dbReference type="EMBL" id="HAN26304.1"/>
    </source>
</evidence>
<evidence type="ECO:0000313" key="3">
    <source>
        <dbReference type="Proteomes" id="UP000259273"/>
    </source>
</evidence>
<proteinExistence type="predicted"/>
<protein>
    <submittedName>
        <fullName evidence="2">Uncharacterized protein</fullName>
    </submittedName>
</protein>
<reference evidence="2 3" key="1">
    <citation type="journal article" date="2018" name="Nat. Biotechnol.">
        <title>A standardized bacterial taxonomy based on genome phylogeny substantially revises the tree of life.</title>
        <authorList>
            <person name="Parks D.H."/>
            <person name="Chuvochina M."/>
            <person name="Waite D.W."/>
            <person name="Rinke C."/>
            <person name="Skarshewski A."/>
            <person name="Chaumeil P.A."/>
            <person name="Hugenholtz P."/>
        </authorList>
    </citation>
    <scope>NUCLEOTIDE SEQUENCE [LARGE SCALE GENOMIC DNA]</scope>
    <source>
        <strain evidence="2">UBA9158</strain>
    </source>
</reference>
<feature type="signal peptide" evidence="1">
    <location>
        <begin position="1"/>
        <end position="22"/>
    </location>
</feature>
<organism evidence="2 3">
    <name type="scientific">Haliea salexigens</name>
    <dbReference type="NCBI Taxonomy" id="287487"/>
    <lineage>
        <taxon>Bacteria</taxon>
        <taxon>Pseudomonadati</taxon>
        <taxon>Pseudomonadota</taxon>
        <taxon>Gammaproteobacteria</taxon>
        <taxon>Cellvibrionales</taxon>
        <taxon>Halieaceae</taxon>
        <taxon>Haliea</taxon>
    </lineage>
</organism>
<name>A0A3C1KIU4_9GAMM</name>
<dbReference type="Proteomes" id="UP000259273">
    <property type="component" value="Unassembled WGS sequence"/>
</dbReference>
<gene>
    <name evidence="2" type="ORF">DCP75_00935</name>
</gene>
<feature type="chain" id="PRO_5017586622" evidence="1">
    <location>
        <begin position="23"/>
        <end position="111"/>
    </location>
</feature>
<dbReference type="EMBL" id="DMND01000018">
    <property type="protein sequence ID" value="HAN26304.1"/>
    <property type="molecule type" value="Genomic_DNA"/>
</dbReference>
<evidence type="ECO:0000256" key="1">
    <source>
        <dbReference type="SAM" id="SignalP"/>
    </source>
</evidence>
<sequence length="111" mass="12544">MKRITKALIIASLPLFSATAFAEVTQDCILEGTVDKKKAEQMGRDVYVAFHSSERAESGSKCQLERRSRIQFKEPKNAMIENAPDGAKVKYRYTERDDQAGEWQLMGISMP</sequence>
<keyword evidence="1" id="KW-0732">Signal</keyword>
<dbReference type="AlphaFoldDB" id="A0A3C1KIU4"/>
<comment type="caution">
    <text evidence="2">The sequence shown here is derived from an EMBL/GenBank/DDBJ whole genome shotgun (WGS) entry which is preliminary data.</text>
</comment>
<accession>A0A3C1KIU4</accession>